<evidence type="ECO:0000313" key="2">
    <source>
        <dbReference type="Proteomes" id="UP000838749"/>
    </source>
</evidence>
<dbReference type="Proteomes" id="UP000838749">
    <property type="component" value="Unassembled WGS sequence"/>
</dbReference>
<accession>A0ABM9B6A5</accession>
<gene>
    <name evidence="1" type="ORF">PAECIP111894_00232</name>
</gene>
<dbReference type="RefSeq" id="WP_234530136.1">
    <property type="nucleotide sequence ID" value="NZ_CAKMAB010000001.1"/>
</dbReference>
<reference evidence="1" key="1">
    <citation type="submission" date="2021-12" db="EMBL/GenBank/DDBJ databases">
        <authorList>
            <person name="Criscuolo A."/>
        </authorList>
    </citation>
    <scope>NUCLEOTIDE SEQUENCE</scope>
    <source>
        <strain evidence="1">CIP111894</strain>
    </source>
</reference>
<protein>
    <submittedName>
        <fullName evidence="1">Uncharacterized protein</fullName>
    </submittedName>
</protein>
<evidence type="ECO:0000313" key="1">
    <source>
        <dbReference type="EMBL" id="CAH1054087.1"/>
    </source>
</evidence>
<organism evidence="1 2">
    <name type="scientific">Paenibacillus pseudetheri</name>
    <dbReference type="NCBI Taxonomy" id="2897682"/>
    <lineage>
        <taxon>Bacteria</taxon>
        <taxon>Bacillati</taxon>
        <taxon>Bacillota</taxon>
        <taxon>Bacilli</taxon>
        <taxon>Bacillales</taxon>
        <taxon>Paenibacillaceae</taxon>
        <taxon>Paenibacillus</taxon>
    </lineage>
</organism>
<name>A0ABM9B6A5_9BACL</name>
<keyword evidence="2" id="KW-1185">Reference proteome</keyword>
<comment type="caution">
    <text evidence="1">The sequence shown here is derived from an EMBL/GenBank/DDBJ whole genome shotgun (WGS) entry which is preliminary data.</text>
</comment>
<dbReference type="EMBL" id="CAKMAB010000001">
    <property type="protein sequence ID" value="CAH1054087.1"/>
    <property type="molecule type" value="Genomic_DNA"/>
</dbReference>
<sequence length="78" mass="8976">MENLEGMAFKFSIFKNDDVEQLTHEEKVALGHIAESIEDNRRAEGKNPRNTYLVINTDESYVDEVIAILKRNGHWGEV</sequence>
<proteinExistence type="predicted"/>